<dbReference type="OrthoDB" id="210530at2157"/>
<dbReference type="InterPro" id="IPR014347">
    <property type="entry name" value="Tautomerase/MIF_sf"/>
</dbReference>
<organism evidence="1 2">
    <name type="scientific">Haloglomus irregulare</name>
    <dbReference type="NCBI Taxonomy" id="2234134"/>
    <lineage>
        <taxon>Archaea</taxon>
        <taxon>Methanobacteriati</taxon>
        <taxon>Methanobacteriota</taxon>
        <taxon>Stenosarchaea group</taxon>
        <taxon>Halobacteria</taxon>
        <taxon>Halobacteriales</taxon>
        <taxon>Natronomonadaceae</taxon>
        <taxon>Haloglomus</taxon>
    </lineage>
</organism>
<proteinExistence type="predicted"/>
<dbReference type="RefSeq" id="WP_144261320.1">
    <property type="nucleotide sequence ID" value="NZ_QMDX01000003.1"/>
</dbReference>
<gene>
    <name evidence="1" type="ORF">DP107_06355</name>
</gene>
<dbReference type="AlphaFoldDB" id="A0A554NB35"/>
<keyword evidence="2" id="KW-1185">Reference proteome</keyword>
<accession>A0A554NB35</accession>
<dbReference type="InterPro" id="IPR001398">
    <property type="entry name" value="Macrophage_inhib_fac"/>
</dbReference>
<sequence>MPHLQFEVSEPLADDAVDGFIERVTGLFAEHMDTGTGHVAVTVRDDAGVALGRAAADEPVAVLNADVRAGRTADQRRALAADCIAALADRLGVPPANCYVVYTEHPGADFHLDEGPLDAWDAGEDETGAL</sequence>
<dbReference type="InParanoid" id="A0A554NB35"/>
<dbReference type="SUPFAM" id="SSF55331">
    <property type="entry name" value="Tautomerase/MIF"/>
    <property type="match status" value="1"/>
</dbReference>
<protein>
    <submittedName>
        <fullName evidence="1">Tautomerase</fullName>
    </submittedName>
</protein>
<dbReference type="Proteomes" id="UP000319894">
    <property type="component" value="Unassembled WGS sequence"/>
</dbReference>
<evidence type="ECO:0000313" key="2">
    <source>
        <dbReference type="Proteomes" id="UP000319894"/>
    </source>
</evidence>
<dbReference type="Pfam" id="PF01187">
    <property type="entry name" value="MIF"/>
    <property type="match status" value="1"/>
</dbReference>
<name>A0A554NB35_9EURY</name>
<comment type="caution">
    <text evidence="1">The sequence shown here is derived from an EMBL/GenBank/DDBJ whole genome shotgun (WGS) entry which is preliminary data.</text>
</comment>
<dbReference type="Gene3D" id="3.30.429.10">
    <property type="entry name" value="Macrophage Migration Inhibitory Factor"/>
    <property type="match status" value="1"/>
</dbReference>
<dbReference type="EMBL" id="QMDX01000003">
    <property type="protein sequence ID" value="TSD14604.1"/>
    <property type="molecule type" value="Genomic_DNA"/>
</dbReference>
<evidence type="ECO:0000313" key="1">
    <source>
        <dbReference type="EMBL" id="TSD14604.1"/>
    </source>
</evidence>
<reference evidence="1 2" key="1">
    <citation type="submission" date="2018-06" db="EMBL/GenBank/DDBJ databases">
        <title>Natronomonas sp. F16-60 a new haloarchaeon isolated from a solar saltern of Isla Cristina, Huelva, Spain.</title>
        <authorList>
            <person name="Duran-Viseras A."/>
            <person name="Sanchez-Porro C."/>
            <person name="Ventosa A."/>
        </authorList>
    </citation>
    <scope>NUCLEOTIDE SEQUENCE [LARGE SCALE GENOMIC DNA]</scope>
    <source>
        <strain evidence="1 2">F16-60</strain>
    </source>
</reference>